<dbReference type="BioCyc" id="FSP469605-HMP:GTSP-163-MONOMER"/>
<dbReference type="RefSeq" id="WP_008800743.1">
    <property type="nucleotide sequence ID" value="NZ_GG657971.1"/>
</dbReference>
<dbReference type="HOGENOM" id="CLU_1419639_0_0_0"/>
<dbReference type="EMBL" id="GG657971">
    <property type="protein sequence ID" value="EFS20664.1"/>
    <property type="molecule type" value="Genomic_DNA"/>
</dbReference>
<evidence type="ECO:0000313" key="2">
    <source>
        <dbReference type="Proteomes" id="UP000002975"/>
    </source>
</evidence>
<evidence type="ECO:0000313" key="1">
    <source>
        <dbReference type="EMBL" id="EFS20664.1"/>
    </source>
</evidence>
<reference evidence="1 2" key="1">
    <citation type="submission" date="2009-02" db="EMBL/GenBank/DDBJ databases">
        <title>The Genome Sequence of Fusobacterium sp. 3_1_5R.</title>
        <authorList>
            <consortium name="The Broad Institute Genome Sequencing Platform"/>
            <person name="Ward D."/>
            <person name="Young S.K."/>
            <person name="Kodira C.D."/>
            <person name="Zeng Q."/>
            <person name="Koehrsen M."/>
            <person name="Alvarado L."/>
            <person name="Berlin A."/>
            <person name="Borenstein D."/>
            <person name="Chen Z."/>
            <person name="Engels R."/>
            <person name="Freedman E."/>
            <person name="Gellesch M."/>
            <person name="Goldberg J."/>
            <person name="Griggs A."/>
            <person name="Gujja S."/>
            <person name="Heiman D."/>
            <person name="Hepburn T."/>
            <person name="Howarth C."/>
            <person name="Jen D."/>
            <person name="Larson L."/>
            <person name="Lewis B."/>
            <person name="Mehta T."/>
            <person name="Park D."/>
            <person name="Pearson M."/>
            <person name="Roberts A."/>
            <person name="Saif S."/>
            <person name="Shea T."/>
            <person name="Shenoy N."/>
            <person name="Sisk P."/>
            <person name="Stolte C."/>
            <person name="Sykes S."/>
            <person name="Walk T."/>
            <person name="White J."/>
            <person name="Yandava C."/>
            <person name="Allen-Vercoe E."/>
            <person name="Strauss J."/>
            <person name="Ambrose C."/>
            <person name="Lander E."/>
            <person name="Nusbaum C."/>
            <person name="Galagan J."/>
            <person name="Birren B."/>
        </authorList>
    </citation>
    <scope>NUCLEOTIDE SEQUENCE [LARGE SCALE GENOMIC DNA]</scope>
    <source>
        <strain evidence="1 2">3_1_5R</strain>
    </source>
</reference>
<keyword evidence="2" id="KW-1185">Reference proteome</keyword>
<protein>
    <submittedName>
        <fullName evidence="1">Uncharacterized protein</fullName>
    </submittedName>
</protein>
<dbReference type="AlphaFoldDB" id="E5BEY3"/>
<organism evidence="1 2">
    <name type="scientific">Fusobacterium gonidiaformans 3-1-5R</name>
    <dbReference type="NCBI Taxonomy" id="469605"/>
    <lineage>
        <taxon>Bacteria</taxon>
        <taxon>Fusobacteriati</taxon>
        <taxon>Fusobacteriota</taxon>
        <taxon>Fusobacteriia</taxon>
        <taxon>Fusobacteriales</taxon>
        <taxon>Fusobacteriaceae</taxon>
        <taxon>Fusobacterium</taxon>
    </lineage>
</organism>
<gene>
    <name evidence="1" type="ORF">FSBG_00161</name>
</gene>
<sequence length="229" mass="27546">MRRAKPKEKREIKINEKKEIPVIRDIQIPKELENAFIFTACMLEMKACLEEHREIWKKEFKNGGYLKANYKIALGRMINLCDMLSKKYTENGIKMSDFARIKIIKMIESIHMEKNIRDKTRKETRVMSYEDEYFPEYKEFLNTILAAWTYSMILFTKLHHFIRKEKIEKEAKELSDKVILFMTMIDEEIVLSEHEIVTKAERKKYLKPVSEKKLQIIHTKLKEKGYLKD</sequence>
<proteinExistence type="predicted"/>
<dbReference type="Proteomes" id="UP000002975">
    <property type="component" value="Unassembled WGS sequence"/>
</dbReference>
<name>E5BEY3_9FUSO</name>
<accession>E5BEY3</accession>